<evidence type="ECO:0000313" key="2">
    <source>
        <dbReference type="EMBL" id="QQP89915.1"/>
    </source>
</evidence>
<feature type="compositionally biased region" description="Basic and acidic residues" evidence="1">
    <location>
        <begin position="293"/>
        <end position="304"/>
    </location>
</feature>
<name>A0ABX7B835_9PROT</name>
<dbReference type="Proteomes" id="UP000595197">
    <property type="component" value="Chromosome"/>
</dbReference>
<dbReference type="RefSeq" id="WP_201076713.1">
    <property type="nucleotide sequence ID" value="NZ_CP067420.1"/>
</dbReference>
<sequence>MGCLIAGYLADPAVAAATVDHDGRLLVERIDGRTLRPAGLTRREVDCLVGGLAHRLGRRPGDRRPIVIEDPEADLAVTALPSDGIVAPAISVARMAAPRLDGWVAAGLLDGADAGQLRELVRNGANLVVAAHVELARRQIVETLLAEAATHGQRVLHVQGHERFHTGMPGLVAIAAPAGGAVCRAGIEALAGRLRPDRLVFPAPTIVTQSWLIDRAAHRRPPCIMSIHARGPGRAAGELERLIGLTPDGPPACAGADLTDAVVSTTAPGAPWRLTEVRRSRCGRRRPPAAPWREPKEPDPDPRP</sequence>
<protein>
    <submittedName>
        <fullName evidence="2">Uncharacterized protein</fullName>
    </submittedName>
</protein>
<keyword evidence="3" id="KW-1185">Reference proteome</keyword>
<dbReference type="EMBL" id="CP067420">
    <property type="protein sequence ID" value="QQP89915.1"/>
    <property type="molecule type" value="Genomic_DNA"/>
</dbReference>
<evidence type="ECO:0000313" key="3">
    <source>
        <dbReference type="Proteomes" id="UP000595197"/>
    </source>
</evidence>
<accession>A0ABX7B835</accession>
<gene>
    <name evidence="2" type="ORF">IGS68_01140</name>
</gene>
<reference evidence="2" key="1">
    <citation type="submission" date="2021-02" db="EMBL/GenBank/DDBJ databases">
        <title>Skermanella TT6 skin isolate.</title>
        <authorList>
            <person name="Lee K."/>
            <person name="Ganzorig M."/>
        </authorList>
    </citation>
    <scope>NUCLEOTIDE SEQUENCE</scope>
    <source>
        <strain evidence="2">TT6</strain>
    </source>
</reference>
<evidence type="ECO:0000256" key="1">
    <source>
        <dbReference type="SAM" id="MobiDB-lite"/>
    </source>
</evidence>
<feature type="region of interest" description="Disordered" evidence="1">
    <location>
        <begin position="274"/>
        <end position="304"/>
    </location>
</feature>
<proteinExistence type="predicted"/>
<organism evidence="2 3">
    <name type="scientific">Skermanella cutis</name>
    <dbReference type="NCBI Taxonomy" id="2775420"/>
    <lineage>
        <taxon>Bacteria</taxon>
        <taxon>Pseudomonadati</taxon>
        <taxon>Pseudomonadota</taxon>
        <taxon>Alphaproteobacteria</taxon>
        <taxon>Rhodospirillales</taxon>
        <taxon>Azospirillaceae</taxon>
        <taxon>Skermanella</taxon>
    </lineage>
</organism>